<feature type="signal peptide" evidence="2">
    <location>
        <begin position="1"/>
        <end position="18"/>
    </location>
</feature>
<dbReference type="EMBL" id="JAUHHC010000004">
    <property type="protein sequence ID" value="MDN3921819.1"/>
    <property type="molecule type" value="Genomic_DNA"/>
</dbReference>
<dbReference type="Proteomes" id="UP001228044">
    <property type="component" value="Unassembled WGS sequence"/>
</dbReference>
<dbReference type="SUPFAM" id="SSF54427">
    <property type="entry name" value="NTF2-like"/>
    <property type="match status" value="1"/>
</dbReference>
<feature type="region of interest" description="Disordered" evidence="1">
    <location>
        <begin position="145"/>
        <end position="167"/>
    </location>
</feature>
<organism evidence="4 5">
    <name type="scientific">Roseateles violae</name>
    <dbReference type="NCBI Taxonomy" id="3058042"/>
    <lineage>
        <taxon>Bacteria</taxon>
        <taxon>Pseudomonadati</taxon>
        <taxon>Pseudomonadota</taxon>
        <taxon>Betaproteobacteria</taxon>
        <taxon>Burkholderiales</taxon>
        <taxon>Sphaerotilaceae</taxon>
        <taxon>Roseateles</taxon>
    </lineage>
</organism>
<comment type="caution">
    <text evidence="4">The sequence shown here is derived from an EMBL/GenBank/DDBJ whole genome shotgun (WGS) entry which is preliminary data.</text>
</comment>
<name>A0ABT8DU52_9BURK</name>
<evidence type="ECO:0000256" key="2">
    <source>
        <dbReference type="SAM" id="SignalP"/>
    </source>
</evidence>
<keyword evidence="5" id="KW-1185">Reference proteome</keyword>
<evidence type="ECO:0000313" key="5">
    <source>
        <dbReference type="Proteomes" id="UP001228044"/>
    </source>
</evidence>
<dbReference type="InterPro" id="IPR032710">
    <property type="entry name" value="NTF2-like_dom_sf"/>
</dbReference>
<dbReference type="RefSeq" id="WP_290360125.1">
    <property type="nucleotide sequence ID" value="NZ_JAUHHC010000004.1"/>
</dbReference>
<feature type="chain" id="PRO_5045998460" evidence="2">
    <location>
        <begin position="19"/>
        <end position="167"/>
    </location>
</feature>
<keyword evidence="2" id="KW-0732">Signal</keyword>
<evidence type="ECO:0000256" key="1">
    <source>
        <dbReference type="SAM" id="MobiDB-lite"/>
    </source>
</evidence>
<accession>A0ABT8DU52</accession>
<evidence type="ECO:0000259" key="3">
    <source>
        <dbReference type="Pfam" id="PF14534"/>
    </source>
</evidence>
<protein>
    <submittedName>
        <fullName evidence="4">Nuclear transport factor 2 family protein</fullName>
    </submittedName>
</protein>
<gene>
    <name evidence="4" type="ORF">QWJ38_16135</name>
</gene>
<sequence length="167" mass="18063">MKGIWAIAMLLLAGGAQAADEAQLARWREQVRAAECGFAASMARRDLAAFERHLAEPAVFFNGRDALQGRAAVLAAWKPFYEGAQAPFSWEPDQIVVVADGSLAYSTGPVRNPKGELTNRFASVWRQESPGRWLIVIDRGAPLTPADREAEAKTQPGKGCEGLTAPQ</sequence>
<dbReference type="Gene3D" id="3.10.450.50">
    <property type="match status" value="1"/>
</dbReference>
<proteinExistence type="predicted"/>
<feature type="domain" description="DUF4440" evidence="3">
    <location>
        <begin position="31"/>
        <end position="135"/>
    </location>
</feature>
<reference evidence="4 5" key="1">
    <citation type="submission" date="2023-06" db="EMBL/GenBank/DDBJ databases">
        <title>Pelomonas sp. PFR6 16S ribosomal RNA gene Genome sequencing and assembly.</title>
        <authorList>
            <person name="Woo H."/>
        </authorList>
    </citation>
    <scope>NUCLEOTIDE SEQUENCE [LARGE SCALE GENOMIC DNA]</scope>
    <source>
        <strain evidence="4 5">PFR6</strain>
    </source>
</reference>
<evidence type="ECO:0000313" key="4">
    <source>
        <dbReference type="EMBL" id="MDN3921819.1"/>
    </source>
</evidence>
<dbReference type="Pfam" id="PF14534">
    <property type="entry name" value="DUF4440"/>
    <property type="match status" value="1"/>
</dbReference>
<dbReference type="InterPro" id="IPR027843">
    <property type="entry name" value="DUF4440"/>
</dbReference>